<evidence type="ECO:0000259" key="6">
    <source>
        <dbReference type="PROSITE" id="PS00662"/>
    </source>
</evidence>
<dbReference type="FunFam" id="3.30.450.90:FF:000001">
    <property type="entry name" value="Type II secretion system ATPase GspE"/>
    <property type="match status" value="1"/>
</dbReference>
<feature type="domain" description="Bacterial type II secretion system protein E" evidence="6">
    <location>
        <begin position="376"/>
        <end position="390"/>
    </location>
</feature>
<dbReference type="EMBL" id="JTDO01000006">
    <property type="protein sequence ID" value="KLT73063.1"/>
    <property type="molecule type" value="Genomic_DNA"/>
</dbReference>
<dbReference type="GO" id="GO:0005886">
    <property type="term" value="C:plasma membrane"/>
    <property type="evidence" value="ECO:0007669"/>
    <property type="project" value="TreeGrafter"/>
</dbReference>
<dbReference type="InterPro" id="IPR037257">
    <property type="entry name" value="T2SS_E_N_sf"/>
</dbReference>
<dbReference type="Gene3D" id="3.30.300.160">
    <property type="entry name" value="Type II secretion system, protein E, N-terminal domain"/>
    <property type="match status" value="1"/>
</dbReference>
<evidence type="ECO:0000313" key="7">
    <source>
        <dbReference type="EMBL" id="KLT73063.1"/>
    </source>
</evidence>
<dbReference type="SUPFAM" id="SSF160246">
    <property type="entry name" value="EspE N-terminal domain-like"/>
    <property type="match status" value="1"/>
</dbReference>
<dbReference type="PANTHER" id="PTHR30258">
    <property type="entry name" value="TYPE II SECRETION SYSTEM PROTEIN GSPE-RELATED"/>
    <property type="match status" value="1"/>
</dbReference>
<dbReference type="Gene3D" id="3.40.50.300">
    <property type="entry name" value="P-loop containing nucleotide triphosphate hydrolases"/>
    <property type="match status" value="1"/>
</dbReference>
<evidence type="ECO:0000313" key="8">
    <source>
        <dbReference type="Proteomes" id="UP000036027"/>
    </source>
</evidence>
<keyword evidence="5" id="KW-0067">ATP-binding</keyword>
<comment type="caution">
    <text evidence="7">The sequence shown here is derived from an EMBL/GenBank/DDBJ whole genome shotgun (WGS) entry which is preliminary data.</text>
</comment>
<dbReference type="InterPro" id="IPR007831">
    <property type="entry name" value="T2SS_GspE_N"/>
</dbReference>
<evidence type="ECO:0000256" key="1">
    <source>
        <dbReference type="ARBA" id="ARBA00004496"/>
    </source>
</evidence>
<dbReference type="GO" id="GO:0016887">
    <property type="term" value="F:ATP hydrolysis activity"/>
    <property type="evidence" value="ECO:0007669"/>
    <property type="project" value="InterPro"/>
</dbReference>
<organism evidence="7 8">
    <name type="scientific">Neisseria arctica</name>
    <dbReference type="NCBI Taxonomy" id="1470200"/>
    <lineage>
        <taxon>Bacteria</taxon>
        <taxon>Pseudomonadati</taxon>
        <taxon>Pseudomonadota</taxon>
        <taxon>Betaproteobacteria</taxon>
        <taxon>Neisseriales</taxon>
        <taxon>Neisseriaceae</taxon>
        <taxon>Neisseria</taxon>
    </lineage>
</organism>
<dbReference type="GO" id="GO:0005524">
    <property type="term" value="F:ATP binding"/>
    <property type="evidence" value="ECO:0007669"/>
    <property type="project" value="UniProtKB-KW"/>
</dbReference>
<dbReference type="FunFam" id="3.40.50.300:FF:000398">
    <property type="entry name" value="Type IV pilus assembly ATPase PilB"/>
    <property type="match status" value="1"/>
</dbReference>
<keyword evidence="3" id="KW-0963">Cytoplasm</keyword>
<dbReference type="SUPFAM" id="SSF52540">
    <property type="entry name" value="P-loop containing nucleoside triphosphate hydrolases"/>
    <property type="match status" value="1"/>
</dbReference>
<proteinExistence type="inferred from homology"/>
<dbReference type="InterPro" id="IPR001482">
    <property type="entry name" value="T2SS/T4SS_dom"/>
</dbReference>
<dbReference type="GO" id="GO:0005737">
    <property type="term" value="C:cytoplasm"/>
    <property type="evidence" value="ECO:0007669"/>
    <property type="project" value="UniProtKB-SubCell"/>
</dbReference>
<evidence type="ECO:0000256" key="4">
    <source>
        <dbReference type="ARBA" id="ARBA00022741"/>
    </source>
</evidence>
<accession>A0A0J1C448</accession>
<dbReference type="Gene3D" id="3.30.450.90">
    <property type="match status" value="1"/>
</dbReference>
<dbReference type="NCBIfam" id="TIGR02538">
    <property type="entry name" value="type_IV_pilB"/>
    <property type="match status" value="1"/>
</dbReference>
<sequence length="560" mass="62366">MSVGLLRVLVQSQIVTGDKIERYQKALDDYKDIIPMLFDEHIITPQALGELLARIFSYPLLDLRYFPRTNILTDVLTEEQMLQNRCIPIFRRGRKVFLAVSDPTQIQNFQKAAFTSGTSIDLVIVRDDQLSTLLEWLGQRSTAILNEISKEQSDSAQQGGMLYVDNEEAEDGPIARFIHKTLSDALSAGASDIHFEFYEQMARVRFRVDGQLREVVQPPVAVRGQLASRIKVMARLDISEKRVPQDGRIQIAFHKHGRPIDFRVSTLPTLFGEKVVMRILNSDAGSLNIDQLGFEPFQKELLLDAIHRPYGMVLVTGPTGSGKTVSLYTCLNILNTENVNIATAEDPAEINLPGINQVNVNDKQGLTFAAALKAFLRQDPDIIMVGEIRDLETADIAIKAAQTGHMVFSTLHTNNAPATLSRMLNMGVAPFNIASSVSLIMAQRLLRRLCPNCKAPAERPPLPALKKAGFSDEDIAKDWTLYRPVGCDSCRGKGFKGRVGVYEVMPVTEEMQRVIMENGTEIDIQNMAYKQGMVDLRHAGLLKVMQGLTSLEEVLANTND</sequence>
<dbReference type="InterPro" id="IPR027417">
    <property type="entry name" value="P-loop_NTPase"/>
</dbReference>
<dbReference type="PATRIC" id="fig|1470200.3.peg.2205"/>
<dbReference type="PANTHER" id="PTHR30258:SF1">
    <property type="entry name" value="PROTEIN TRANSPORT PROTEIN HOFB HOMOLOG"/>
    <property type="match status" value="1"/>
</dbReference>
<evidence type="ECO:0000256" key="2">
    <source>
        <dbReference type="ARBA" id="ARBA00006611"/>
    </source>
</evidence>
<dbReference type="InterPro" id="IPR013374">
    <property type="entry name" value="ATPase_typ4_pilus-assembl_PilB"/>
</dbReference>
<dbReference type="Pfam" id="PF05157">
    <property type="entry name" value="MshEN"/>
    <property type="match status" value="1"/>
</dbReference>
<protein>
    <submittedName>
        <fullName evidence="7">Pilus assembly protein PilF</fullName>
    </submittedName>
</protein>
<dbReference type="AlphaFoldDB" id="A0A0J1C448"/>
<evidence type="ECO:0000256" key="3">
    <source>
        <dbReference type="ARBA" id="ARBA00022490"/>
    </source>
</evidence>
<keyword evidence="8" id="KW-1185">Reference proteome</keyword>
<dbReference type="OrthoDB" id="5790493at2"/>
<reference evidence="7 8" key="1">
    <citation type="submission" date="2014-11" db="EMBL/GenBank/DDBJ databases">
        <title>Genome of a novel goose pathogen.</title>
        <authorList>
            <person name="Hansen C.M."/>
            <person name="Hueffer K."/>
            <person name="Choi S.C."/>
        </authorList>
    </citation>
    <scope>NUCLEOTIDE SEQUENCE [LARGE SCALE GENOMIC DNA]</scope>
    <source>
        <strain evidence="7 8">KH1503</strain>
    </source>
</reference>
<dbReference type="PROSITE" id="PS00662">
    <property type="entry name" value="T2SP_E"/>
    <property type="match status" value="1"/>
</dbReference>
<gene>
    <name evidence="7" type="ORF">PL75_05190</name>
</gene>
<comment type="similarity">
    <text evidence="2">Belongs to the GSP E family.</text>
</comment>
<dbReference type="Proteomes" id="UP000036027">
    <property type="component" value="Unassembled WGS sequence"/>
</dbReference>
<dbReference type="GO" id="GO:0009297">
    <property type="term" value="P:pilus assembly"/>
    <property type="evidence" value="ECO:0007669"/>
    <property type="project" value="InterPro"/>
</dbReference>
<dbReference type="Pfam" id="PF00437">
    <property type="entry name" value="T2SSE"/>
    <property type="match status" value="1"/>
</dbReference>
<keyword evidence="4" id="KW-0547">Nucleotide-binding</keyword>
<dbReference type="RefSeq" id="WP_047760859.1">
    <property type="nucleotide sequence ID" value="NZ_CP091510.1"/>
</dbReference>
<comment type="subcellular location">
    <subcellularLocation>
        <location evidence="1">Cytoplasm</location>
    </subcellularLocation>
</comment>
<evidence type="ECO:0000256" key="5">
    <source>
        <dbReference type="ARBA" id="ARBA00022840"/>
    </source>
</evidence>
<name>A0A0J1C448_9NEIS</name>
<dbReference type="STRING" id="1470200.PL75_05190"/>
<dbReference type="CDD" id="cd01129">
    <property type="entry name" value="PulE-GspE-like"/>
    <property type="match status" value="1"/>
</dbReference>